<sequence>MMERVVKLFRNGRNQAVRLPVQFEFDTDRVYIRQDENGDVILSKNKEKSDSWEPFFGLLKNTAIPADFLDVDDRNQDVSVRDPFEGIK</sequence>
<gene>
    <name evidence="2" type="primary">vagC</name>
    <name evidence="2" type="ORF">XBKQ1_2550010</name>
</gene>
<dbReference type="AlphaFoldDB" id="A0A077P730"/>
<evidence type="ECO:0000313" key="3">
    <source>
        <dbReference type="Proteomes" id="UP000028500"/>
    </source>
</evidence>
<evidence type="ECO:0000313" key="2">
    <source>
        <dbReference type="EMBL" id="CDH20245.1"/>
    </source>
</evidence>
<dbReference type="Pfam" id="PF04014">
    <property type="entry name" value="MazE_antitoxin"/>
    <property type="match status" value="1"/>
</dbReference>
<keyword evidence="3" id="KW-1185">Reference proteome</keyword>
<dbReference type="HOGENOM" id="CLU_162018_1_0_6"/>
<dbReference type="Gene3D" id="2.10.260.10">
    <property type="match status" value="1"/>
</dbReference>
<evidence type="ECO:0000259" key="1">
    <source>
        <dbReference type="Pfam" id="PF04014"/>
    </source>
</evidence>
<dbReference type="EMBL" id="CBSY010000174">
    <property type="protein sequence ID" value="CDH20245.1"/>
    <property type="molecule type" value="Genomic_DNA"/>
</dbReference>
<feature type="domain" description="SpoVT-AbrB" evidence="1">
    <location>
        <begin position="9"/>
        <end position="47"/>
    </location>
</feature>
<proteinExistence type="predicted"/>
<dbReference type="SUPFAM" id="SSF89447">
    <property type="entry name" value="AbrB/MazE/MraZ-like"/>
    <property type="match status" value="1"/>
</dbReference>
<dbReference type="GO" id="GO:0003677">
    <property type="term" value="F:DNA binding"/>
    <property type="evidence" value="ECO:0007669"/>
    <property type="project" value="InterPro"/>
</dbReference>
<dbReference type="Proteomes" id="UP000028500">
    <property type="component" value="Unassembled WGS sequence"/>
</dbReference>
<name>A0A077P730_XENBV</name>
<reference evidence="2" key="1">
    <citation type="submission" date="2013-07" db="EMBL/GenBank/DDBJ databases">
        <title>Sub-species coevolution in mutualistic symbiosis.</title>
        <authorList>
            <person name="Murfin K."/>
            <person name="Klassen J."/>
            <person name="Lee M."/>
            <person name="Forst S."/>
            <person name="Stock P."/>
            <person name="Goodrich-Blair H."/>
        </authorList>
    </citation>
    <scope>NUCLEOTIDE SEQUENCE [LARGE SCALE GENOMIC DNA]</scope>
    <source>
        <strain evidence="2">Kraussei Quebec</strain>
    </source>
</reference>
<dbReference type="InterPro" id="IPR007159">
    <property type="entry name" value="SpoVT-AbrB_dom"/>
</dbReference>
<organism evidence="2 3">
    <name type="scientific">Xenorhabdus bovienii str. kraussei Quebec</name>
    <dbReference type="NCBI Taxonomy" id="1398203"/>
    <lineage>
        <taxon>Bacteria</taxon>
        <taxon>Pseudomonadati</taxon>
        <taxon>Pseudomonadota</taxon>
        <taxon>Gammaproteobacteria</taxon>
        <taxon>Enterobacterales</taxon>
        <taxon>Morganellaceae</taxon>
        <taxon>Xenorhabdus</taxon>
    </lineage>
</organism>
<dbReference type="InterPro" id="IPR037914">
    <property type="entry name" value="SpoVT-AbrB_sf"/>
</dbReference>
<accession>A0A077P730</accession>
<comment type="caution">
    <text evidence="2">The sequence shown here is derived from an EMBL/GenBank/DDBJ whole genome shotgun (WGS) entry which is preliminary data.</text>
</comment>
<dbReference type="RefSeq" id="WP_413770693.1">
    <property type="nucleotide sequence ID" value="NZ_CAWLZI010000238.1"/>
</dbReference>
<protein>
    <submittedName>
        <fullName evidence="2">Virulence protein VagC</fullName>
    </submittedName>
</protein>